<evidence type="ECO:0000256" key="8">
    <source>
        <dbReference type="ARBA" id="ARBA00023170"/>
    </source>
</evidence>
<evidence type="ECO:0000256" key="3">
    <source>
        <dbReference type="ARBA" id="ARBA00022692"/>
    </source>
</evidence>
<dbReference type="InterPro" id="IPR000276">
    <property type="entry name" value="GPCR_Rhodpsn"/>
</dbReference>
<accession>A0AAV5UUZ2</accession>
<evidence type="ECO:0000256" key="10">
    <source>
        <dbReference type="RuleBase" id="RU000688"/>
    </source>
</evidence>
<keyword evidence="9 10" id="KW-0807">Transducer</keyword>
<feature type="transmembrane region" description="Helical" evidence="12">
    <location>
        <begin position="84"/>
        <end position="103"/>
    </location>
</feature>
<dbReference type="PROSITE" id="PS50262">
    <property type="entry name" value="G_PROTEIN_RECEP_F1_2"/>
    <property type="match status" value="1"/>
</dbReference>
<feature type="transmembrane region" description="Helical" evidence="12">
    <location>
        <begin position="44"/>
        <end position="64"/>
    </location>
</feature>
<dbReference type="Pfam" id="PF00001">
    <property type="entry name" value="7tm_1"/>
    <property type="match status" value="2"/>
</dbReference>
<keyword evidence="6 12" id="KW-0472">Membrane</keyword>
<dbReference type="SUPFAM" id="SSF81321">
    <property type="entry name" value="Family A G protein-coupled receptor-like"/>
    <property type="match status" value="2"/>
</dbReference>
<feature type="transmembrane region" description="Helical" evidence="12">
    <location>
        <begin position="124"/>
        <end position="142"/>
    </location>
</feature>
<dbReference type="PANTHER" id="PTHR24248">
    <property type="entry name" value="ADRENERGIC RECEPTOR-RELATED G-PROTEIN COUPLED RECEPTOR"/>
    <property type="match status" value="1"/>
</dbReference>
<keyword evidence="15" id="KW-1185">Reference proteome</keyword>
<evidence type="ECO:0000256" key="9">
    <source>
        <dbReference type="ARBA" id="ARBA00023224"/>
    </source>
</evidence>
<keyword evidence="7" id="KW-1015">Disulfide bond</keyword>
<keyword evidence="4 12" id="KW-1133">Transmembrane helix</keyword>
<name>A0AAV5UUZ2_9BILA</name>
<feature type="non-terminal residue" evidence="14">
    <location>
        <position position="1"/>
    </location>
</feature>
<comment type="caution">
    <text evidence="14">The sequence shown here is derived from an EMBL/GenBank/DDBJ whole genome shotgun (WGS) entry which is preliminary data.</text>
</comment>
<evidence type="ECO:0000256" key="7">
    <source>
        <dbReference type="ARBA" id="ARBA00023157"/>
    </source>
</evidence>
<evidence type="ECO:0000256" key="5">
    <source>
        <dbReference type="ARBA" id="ARBA00023040"/>
    </source>
</evidence>
<sequence length="774" mass="87444">LYPNWRPHHLLLFLLNLTVVFGNFVVIFVVLFDRKLRVVTTNKFIASLAISDLLVGIVVMPLSLYSKIYNDEWNLGFTWCQLHLVSGVFSSTASIVHLVAISLDRYFAIMFPTEYQRHSVSTGTFPYIIMMWMMALAVSSTLLMERDDKEMTWCWITNPQYIALSSLLSFFLPGAIVVFMYVKIFKKLRHHQLYMFGQTSTHRLEKKRSLPRVIIEEVRSRRGSRLSQTGSNSGSPTRRSSGGSGHKAERSPSQPEIHAIALPPQRWRSPTICAETFAHDRQAAAKKRVSIVPDPPSMDISSVSNMAHIRQEHESAKERECEMRGAKAKDENEIAGNDTLRKLSEERRFRREERRKLSVDGRPINGIEPIMEAFDKAYAQVSMERRASTDSPTSPFGLHSMSHSFNSHPSLKPSLSTVRDEDSVQSSEDIEVSTVVTTVDVEPPHEVPVHVPMETIHLVAHATLIIPSLPSLDESIEIESSVDEPLLKKEEVEQQTMPLLSVPIISRRPSKSNGGILKSRNSTVSLIPPPTFLMVPACMSINTPPLTPMVKDTNCLLKVPRMYDCPSPTTCDIPPSNSSHSSYTSGSSETYRRISMNSFGSSLTEGTESSYDADSRRSSAWSTLRAAVLNDPRRGKKSLVDMDIDRTGGQKKMSAISRGKLRRIATQVTRAIRRKRRESLAIRRESRATRVVAAILVAFLLCWTPYYLLLVYRGIVTGYTTAKINKEVHHQLFVHSSWLGYAHSAFNPIIYMCLNKSFRQTMGRLFEWINSKRI</sequence>
<dbReference type="PROSITE" id="PS00237">
    <property type="entry name" value="G_PROTEIN_RECEP_F1_1"/>
    <property type="match status" value="1"/>
</dbReference>
<dbReference type="Proteomes" id="UP001432322">
    <property type="component" value="Unassembled WGS sequence"/>
</dbReference>
<evidence type="ECO:0000313" key="15">
    <source>
        <dbReference type="Proteomes" id="UP001432322"/>
    </source>
</evidence>
<evidence type="ECO:0000256" key="11">
    <source>
        <dbReference type="SAM" id="MobiDB-lite"/>
    </source>
</evidence>
<feature type="region of interest" description="Disordered" evidence="11">
    <location>
        <begin position="568"/>
        <end position="590"/>
    </location>
</feature>
<evidence type="ECO:0000259" key="13">
    <source>
        <dbReference type="PROSITE" id="PS50262"/>
    </source>
</evidence>
<dbReference type="PANTHER" id="PTHR24248:SF125">
    <property type="entry name" value="DOPAMINE D2-LIKE RECEPTOR"/>
    <property type="match status" value="1"/>
</dbReference>
<evidence type="ECO:0000256" key="6">
    <source>
        <dbReference type="ARBA" id="ARBA00023136"/>
    </source>
</evidence>
<dbReference type="GO" id="GO:0005886">
    <property type="term" value="C:plasma membrane"/>
    <property type="evidence" value="ECO:0007669"/>
    <property type="project" value="UniProtKB-SubCell"/>
</dbReference>
<comment type="subcellular location">
    <subcellularLocation>
        <location evidence="1">Cell membrane</location>
        <topology evidence="1">Multi-pass membrane protein</topology>
    </subcellularLocation>
</comment>
<evidence type="ECO:0000313" key="14">
    <source>
        <dbReference type="EMBL" id="GMT09970.1"/>
    </source>
</evidence>
<feature type="transmembrane region" description="Helical" evidence="12">
    <location>
        <begin position="12"/>
        <end position="32"/>
    </location>
</feature>
<dbReference type="PRINTS" id="PR00237">
    <property type="entry name" value="GPCRRHODOPSN"/>
</dbReference>
<feature type="transmembrane region" description="Helical" evidence="12">
    <location>
        <begin position="732"/>
        <end position="754"/>
    </location>
</feature>
<dbReference type="AlphaFoldDB" id="A0AAV5UUZ2"/>
<feature type="domain" description="G-protein coupled receptors family 1 profile" evidence="13">
    <location>
        <begin position="22"/>
        <end position="751"/>
    </location>
</feature>
<feature type="compositionally biased region" description="Low complexity" evidence="11">
    <location>
        <begin position="229"/>
        <end position="241"/>
    </location>
</feature>
<dbReference type="GO" id="GO:0004930">
    <property type="term" value="F:G protein-coupled receptor activity"/>
    <property type="evidence" value="ECO:0007669"/>
    <property type="project" value="UniProtKB-KW"/>
</dbReference>
<gene>
    <name evidence="14" type="ORF">PFISCL1PPCAC_1267</name>
</gene>
<reference evidence="14" key="1">
    <citation type="submission" date="2023-10" db="EMBL/GenBank/DDBJ databases">
        <title>Genome assembly of Pristionchus species.</title>
        <authorList>
            <person name="Yoshida K."/>
            <person name="Sommer R.J."/>
        </authorList>
    </citation>
    <scope>NUCLEOTIDE SEQUENCE</scope>
    <source>
        <strain evidence="14">RS5133</strain>
    </source>
</reference>
<feature type="region of interest" description="Disordered" evidence="11">
    <location>
        <begin position="220"/>
        <end position="262"/>
    </location>
</feature>
<keyword evidence="2" id="KW-1003">Cell membrane</keyword>
<dbReference type="Gene3D" id="1.20.1070.10">
    <property type="entry name" value="Rhodopsin 7-helix transmembrane proteins"/>
    <property type="match status" value="2"/>
</dbReference>
<dbReference type="EMBL" id="BTSY01000001">
    <property type="protein sequence ID" value="GMT09970.1"/>
    <property type="molecule type" value="Genomic_DNA"/>
</dbReference>
<dbReference type="InterPro" id="IPR017452">
    <property type="entry name" value="GPCR_Rhodpsn_7TM"/>
</dbReference>
<keyword evidence="3 10" id="KW-0812">Transmembrane</keyword>
<proteinExistence type="inferred from homology"/>
<feature type="compositionally biased region" description="Low complexity" evidence="11">
    <location>
        <begin position="576"/>
        <end position="588"/>
    </location>
</feature>
<evidence type="ECO:0000256" key="2">
    <source>
        <dbReference type="ARBA" id="ARBA00022475"/>
    </source>
</evidence>
<comment type="similarity">
    <text evidence="10">Belongs to the G-protein coupled receptor 1 family.</text>
</comment>
<feature type="transmembrane region" description="Helical" evidence="12">
    <location>
        <begin position="162"/>
        <end position="182"/>
    </location>
</feature>
<evidence type="ECO:0000256" key="4">
    <source>
        <dbReference type="ARBA" id="ARBA00022989"/>
    </source>
</evidence>
<evidence type="ECO:0000256" key="1">
    <source>
        <dbReference type="ARBA" id="ARBA00004651"/>
    </source>
</evidence>
<evidence type="ECO:0000256" key="12">
    <source>
        <dbReference type="SAM" id="Phobius"/>
    </source>
</evidence>
<protein>
    <recommendedName>
        <fullName evidence="13">G-protein coupled receptors family 1 profile domain-containing protein</fullName>
    </recommendedName>
</protein>
<organism evidence="14 15">
    <name type="scientific">Pristionchus fissidentatus</name>
    <dbReference type="NCBI Taxonomy" id="1538716"/>
    <lineage>
        <taxon>Eukaryota</taxon>
        <taxon>Metazoa</taxon>
        <taxon>Ecdysozoa</taxon>
        <taxon>Nematoda</taxon>
        <taxon>Chromadorea</taxon>
        <taxon>Rhabditida</taxon>
        <taxon>Rhabditina</taxon>
        <taxon>Diplogasteromorpha</taxon>
        <taxon>Diplogasteroidea</taxon>
        <taxon>Neodiplogasteridae</taxon>
        <taxon>Pristionchus</taxon>
    </lineage>
</organism>
<keyword evidence="8 10" id="KW-0675">Receptor</keyword>
<keyword evidence="5 10" id="KW-0297">G-protein coupled receptor</keyword>
<feature type="transmembrane region" description="Helical" evidence="12">
    <location>
        <begin position="691"/>
        <end position="712"/>
    </location>
</feature>